<accession>A0ABW1C4Z8</accession>
<protein>
    <submittedName>
        <fullName evidence="1">Uncharacterized protein</fullName>
    </submittedName>
</protein>
<reference evidence="2" key="1">
    <citation type="journal article" date="2019" name="Int. J. Syst. Evol. Microbiol.">
        <title>The Global Catalogue of Microorganisms (GCM) 10K type strain sequencing project: providing services to taxonomists for standard genome sequencing and annotation.</title>
        <authorList>
            <consortium name="The Broad Institute Genomics Platform"/>
            <consortium name="The Broad Institute Genome Sequencing Center for Infectious Disease"/>
            <person name="Wu L."/>
            <person name="Ma J."/>
        </authorList>
    </citation>
    <scope>NUCLEOTIDE SEQUENCE [LARGE SCALE GENOMIC DNA]</scope>
    <source>
        <strain evidence="2">CGMCC 4.7106</strain>
    </source>
</reference>
<dbReference type="Proteomes" id="UP001596096">
    <property type="component" value="Unassembled WGS sequence"/>
</dbReference>
<proteinExistence type="predicted"/>
<gene>
    <name evidence="1" type="ORF">ACFPUY_35300</name>
</gene>
<sequence length="52" mass="5637">MAVPEVIPILYVPDHHTGTVGHWEGGHGLVIETFEGVENLLVRDRTVTNSGS</sequence>
<dbReference type="RefSeq" id="WP_219545452.1">
    <property type="nucleotide sequence ID" value="NZ_JAHKRN010000016.1"/>
</dbReference>
<comment type="caution">
    <text evidence="1">The sequence shown here is derived from an EMBL/GenBank/DDBJ whole genome shotgun (WGS) entry which is preliminary data.</text>
</comment>
<dbReference type="EMBL" id="JBHSNW010000024">
    <property type="protein sequence ID" value="MFC5820397.1"/>
    <property type="molecule type" value="Genomic_DNA"/>
</dbReference>
<organism evidence="1 2">
    <name type="scientific">Nonomuraea harbinensis</name>
    <dbReference type="NCBI Taxonomy" id="1286938"/>
    <lineage>
        <taxon>Bacteria</taxon>
        <taxon>Bacillati</taxon>
        <taxon>Actinomycetota</taxon>
        <taxon>Actinomycetes</taxon>
        <taxon>Streptosporangiales</taxon>
        <taxon>Streptosporangiaceae</taxon>
        <taxon>Nonomuraea</taxon>
    </lineage>
</organism>
<keyword evidence="2" id="KW-1185">Reference proteome</keyword>
<evidence type="ECO:0000313" key="1">
    <source>
        <dbReference type="EMBL" id="MFC5820397.1"/>
    </source>
</evidence>
<evidence type="ECO:0000313" key="2">
    <source>
        <dbReference type="Proteomes" id="UP001596096"/>
    </source>
</evidence>
<name>A0ABW1C4Z8_9ACTN</name>